<accession>A0A7Z8NRT9</accession>
<evidence type="ECO:0000256" key="1">
    <source>
        <dbReference type="SAM" id="MobiDB-lite"/>
    </source>
</evidence>
<dbReference type="Pfam" id="PF24201">
    <property type="entry name" value="DUF7426"/>
    <property type="match status" value="1"/>
</dbReference>
<proteinExistence type="predicted"/>
<name>A0A7Z8NRT9_9CELL</name>
<dbReference type="Proteomes" id="UP000308121">
    <property type="component" value="Unassembled WGS sequence"/>
</dbReference>
<evidence type="ECO:0000313" key="4">
    <source>
        <dbReference type="Proteomes" id="UP000308121"/>
    </source>
</evidence>
<reference evidence="3 4" key="1">
    <citation type="submission" date="2019-05" db="EMBL/GenBank/DDBJ databases">
        <title>Genome sequence of Cellulomonas hominis strain CS1.</title>
        <authorList>
            <person name="Belmont J."/>
            <person name="Maclea K.S."/>
        </authorList>
    </citation>
    <scope>NUCLEOTIDE SEQUENCE [LARGE SCALE GENOMIC DNA]</scope>
    <source>
        <strain evidence="3 4">CS1</strain>
    </source>
</reference>
<sequence length="173" mass="17756">MALKDLTQFLAPALELPCGDRVYVVSPPSKDVGLKLAAINAVGVATYASVLEKCPTCGRAGAPHVPAETLALVESLGETDVAELSLGADVYAQMVADGVSAPDIDMFGMYALYYWTVGEETADAILAAQHGGGDASGEAGSGSSTSPRGPRTASASRTQRRASTRGTGAPRRR</sequence>
<feature type="region of interest" description="Disordered" evidence="1">
    <location>
        <begin position="130"/>
        <end position="173"/>
    </location>
</feature>
<dbReference type="AlphaFoldDB" id="A0A7Z8NRT9"/>
<evidence type="ECO:0000259" key="2">
    <source>
        <dbReference type="Pfam" id="PF24201"/>
    </source>
</evidence>
<comment type="caution">
    <text evidence="3">The sequence shown here is derived from an EMBL/GenBank/DDBJ whole genome shotgun (WGS) entry which is preliminary data.</text>
</comment>
<organism evidence="3 4">
    <name type="scientific">Cellulomonas hominis</name>
    <dbReference type="NCBI Taxonomy" id="156981"/>
    <lineage>
        <taxon>Bacteria</taxon>
        <taxon>Bacillati</taxon>
        <taxon>Actinomycetota</taxon>
        <taxon>Actinomycetes</taxon>
        <taxon>Micrococcales</taxon>
        <taxon>Cellulomonadaceae</taxon>
        <taxon>Cellulomonas</taxon>
    </lineage>
</organism>
<feature type="compositionally biased region" description="Low complexity" evidence="1">
    <location>
        <begin position="136"/>
        <end position="157"/>
    </location>
</feature>
<evidence type="ECO:0000313" key="3">
    <source>
        <dbReference type="EMBL" id="TKR27133.1"/>
    </source>
</evidence>
<dbReference type="RefSeq" id="WP_154728021.1">
    <property type="nucleotide sequence ID" value="NZ_SZYE01000006.1"/>
</dbReference>
<dbReference type="OrthoDB" id="5147334at2"/>
<feature type="compositionally biased region" description="Low complexity" evidence="1">
    <location>
        <begin position="164"/>
        <end position="173"/>
    </location>
</feature>
<protein>
    <recommendedName>
        <fullName evidence="2">DUF7426 domain-containing protein</fullName>
    </recommendedName>
</protein>
<dbReference type="EMBL" id="SZYE01000006">
    <property type="protein sequence ID" value="TKR27133.1"/>
    <property type="molecule type" value="Genomic_DNA"/>
</dbReference>
<dbReference type="InterPro" id="IPR055849">
    <property type="entry name" value="DUF7426"/>
</dbReference>
<gene>
    <name evidence="3" type="ORF">FA014_01895</name>
</gene>
<feature type="domain" description="DUF7426" evidence="2">
    <location>
        <begin position="4"/>
        <end position="158"/>
    </location>
</feature>